<sequence>MDGHSLPLTEILKYALPELQKPVLFRNMLRNSDGSYEWKLLKWSFSDLVEKFGDKQLSFRVGDHNKCTCTLQHHRRRISPPTKFCKLTLREFSIATGDMTKEGYDKWLYCDYKYMKEFSDKPEIVESFNWLKFGIDKEFGKNGLHSTIWIGSKGAHTDCHWDTYGYNLVAQIHGRLKLWLLYPPSDSLIPVRVPYEESTVYSKFNIYCLSMAERDLLLKIPDKPKLIILEPGDVLFVPNGWWHYVESLDNINVNVNIWGKLKTDNRARVKEALVKLIVARMRNYKQFKNKVTTFYAREIEYVVTECIKEEEQEKNEKTELSLEAPLKRFKPTIWTAEDLAKQYPNYIEVLRDAEEHEFKEFIEERLKRDNQKDPLDEETTSEDYVSNPQHDSFLESLTNALCHPDVISKVTQVLLERHC</sequence>
<reference evidence="6 7" key="1">
    <citation type="submission" date="2015-04" db="EMBL/GenBank/DDBJ databases">
        <title>Lasius niger genome sequencing.</title>
        <authorList>
            <person name="Konorov E.A."/>
            <person name="Nikitin M.A."/>
            <person name="Kirill M.V."/>
            <person name="Chang P."/>
        </authorList>
    </citation>
    <scope>NUCLEOTIDE SEQUENCE [LARGE SCALE GENOMIC DNA]</scope>
    <source>
        <tissue evidence="6">Whole</tissue>
    </source>
</reference>
<comment type="subcellular location">
    <subcellularLocation>
        <location evidence="1">Cytoplasm</location>
    </subcellularLocation>
</comment>
<accession>A0A0J7KHI9</accession>
<organism evidence="6 7">
    <name type="scientific">Lasius niger</name>
    <name type="common">Black garden ant</name>
    <dbReference type="NCBI Taxonomy" id="67767"/>
    <lineage>
        <taxon>Eukaryota</taxon>
        <taxon>Metazoa</taxon>
        <taxon>Ecdysozoa</taxon>
        <taxon>Arthropoda</taxon>
        <taxon>Hexapoda</taxon>
        <taxon>Insecta</taxon>
        <taxon>Pterygota</taxon>
        <taxon>Neoptera</taxon>
        <taxon>Endopterygota</taxon>
        <taxon>Hymenoptera</taxon>
        <taxon>Apocrita</taxon>
        <taxon>Aculeata</taxon>
        <taxon>Formicoidea</taxon>
        <taxon>Formicidae</taxon>
        <taxon>Formicinae</taxon>
        <taxon>Lasius</taxon>
        <taxon>Lasius</taxon>
    </lineage>
</organism>
<protein>
    <submittedName>
        <fullName evidence="6">Hspb1-associated protein 1-like protein</fullName>
    </submittedName>
</protein>
<evidence type="ECO:0000313" key="7">
    <source>
        <dbReference type="Proteomes" id="UP000036403"/>
    </source>
</evidence>
<evidence type="ECO:0000313" key="6">
    <source>
        <dbReference type="EMBL" id="KMQ89699.1"/>
    </source>
</evidence>
<dbReference type="EMBL" id="LBMM01007491">
    <property type="protein sequence ID" value="KMQ89699.1"/>
    <property type="molecule type" value="Genomic_DNA"/>
</dbReference>
<dbReference type="AlphaFoldDB" id="A0A0J7KHI9"/>
<evidence type="ECO:0000256" key="1">
    <source>
        <dbReference type="ARBA" id="ARBA00004496"/>
    </source>
</evidence>
<dbReference type="PaxDb" id="67767-A0A0J7KHI9"/>
<evidence type="ECO:0000256" key="2">
    <source>
        <dbReference type="ARBA" id="ARBA00022490"/>
    </source>
</evidence>
<dbReference type="InterPro" id="IPR014710">
    <property type="entry name" value="RmlC-like_jellyroll"/>
</dbReference>
<dbReference type="STRING" id="67767.A0A0J7KHI9"/>
<comment type="function">
    <text evidence="3">May play a role in cellular stress response.</text>
</comment>
<dbReference type="GO" id="GO:0005737">
    <property type="term" value="C:cytoplasm"/>
    <property type="evidence" value="ECO:0007669"/>
    <property type="project" value="UniProtKB-SubCell"/>
</dbReference>
<evidence type="ECO:0000259" key="5">
    <source>
        <dbReference type="PROSITE" id="PS51184"/>
    </source>
</evidence>
<dbReference type="OrthoDB" id="438164at2759"/>
<feature type="region of interest" description="Disordered" evidence="4">
    <location>
        <begin position="369"/>
        <end position="389"/>
    </location>
</feature>
<dbReference type="InterPro" id="IPR003347">
    <property type="entry name" value="JmjC_dom"/>
</dbReference>
<comment type="caution">
    <text evidence="6">The sequence shown here is derived from an EMBL/GenBank/DDBJ whole genome shotgun (WGS) entry which is preliminary data.</text>
</comment>
<feature type="domain" description="JmjC" evidence="5">
    <location>
        <begin position="110"/>
        <end position="274"/>
    </location>
</feature>
<name>A0A0J7KHI9_LASNI</name>
<evidence type="ECO:0000256" key="3">
    <source>
        <dbReference type="ARBA" id="ARBA00037342"/>
    </source>
</evidence>
<dbReference type="Pfam" id="PF13621">
    <property type="entry name" value="Cupin_8"/>
    <property type="match status" value="1"/>
</dbReference>
<dbReference type="SMART" id="SM00558">
    <property type="entry name" value="JmjC"/>
    <property type="match status" value="1"/>
</dbReference>
<dbReference type="Gene3D" id="2.60.120.10">
    <property type="entry name" value="Jelly Rolls"/>
    <property type="match status" value="1"/>
</dbReference>
<evidence type="ECO:0000256" key="4">
    <source>
        <dbReference type="SAM" id="MobiDB-lite"/>
    </source>
</evidence>
<dbReference type="SUPFAM" id="SSF51197">
    <property type="entry name" value="Clavaminate synthase-like"/>
    <property type="match status" value="1"/>
</dbReference>
<keyword evidence="2" id="KW-0963">Cytoplasm</keyword>
<gene>
    <name evidence="6" type="ORF">RF55_10642</name>
</gene>
<keyword evidence="7" id="KW-1185">Reference proteome</keyword>
<dbReference type="Proteomes" id="UP000036403">
    <property type="component" value="Unassembled WGS sequence"/>
</dbReference>
<dbReference type="PROSITE" id="PS51184">
    <property type="entry name" value="JMJC"/>
    <property type="match status" value="1"/>
</dbReference>
<dbReference type="InterPro" id="IPR041667">
    <property type="entry name" value="Cupin_8"/>
</dbReference>
<proteinExistence type="predicted"/>
<dbReference type="PANTHER" id="PTHR12461">
    <property type="entry name" value="HYPOXIA-INDUCIBLE FACTOR 1 ALPHA INHIBITOR-RELATED"/>
    <property type="match status" value="1"/>
</dbReference>
<dbReference type="PANTHER" id="PTHR12461:SF43">
    <property type="entry name" value="HSPB1-ASSOCIATED PROTEIN 1"/>
    <property type="match status" value="1"/>
</dbReference>